<sequence>DDVRQKVHLNTFGFFKDGFMRVNVSNLSLKPAVGSDDMDSLSVGFSLDRTRNDGFSTYLDEEVDYCILKKTPEPDVSVVILLLEIRTEVVKVRFSSEAASLLPKILFVSEENAVILVKVLQIATKIQMTEVSQLNLTVLSLLVPHCCASSTEFWCPLGLELNKNADFSIPYFQFFFNISSDKQEGLYSLYFHKCVGKKGPANDQLLFSLDVNITEKNPESYLSAGEIPLPKLYISMAFFFFLSGTVWIHILRKRRNDVFKIHWLMAALPFTKSLSLVFHAIDYHYISSQGFPIEGWAVVYYITHLLKGALLFITIALIGTGWAFIKHILSDKDKKIFMIVIPLQVLANVAYIIIESTEEGTTEYGLWKEILFLVDLLCCGAILFPVVWSIRHLQEASATDGKGKFYKDGAIVLMLSPFPSQIVCYIYFTRIIAILIKIAVPFQWKWLYQLLDEMATLVFFVLTGYKFRPASDNPYLQLSQDDEDDLEMEAVVTTSGVMEGMKKVKKAVNGSAEPQGEWESTA</sequence>
<feature type="transmembrane region" description="Helical" evidence="6">
    <location>
        <begin position="232"/>
        <end position="251"/>
    </location>
</feature>
<protein>
    <submittedName>
        <fullName evidence="8">GP107 protein</fullName>
    </submittedName>
</protein>
<gene>
    <name evidence="8" type="primary">Gpr107</name>
    <name evidence="8" type="ORF">LEPASP_R03160</name>
</gene>
<feature type="transmembrane region" description="Helical" evidence="6">
    <location>
        <begin position="370"/>
        <end position="390"/>
    </location>
</feature>
<dbReference type="GO" id="GO:0032050">
    <property type="term" value="F:clathrin heavy chain binding"/>
    <property type="evidence" value="ECO:0007669"/>
    <property type="project" value="TreeGrafter"/>
</dbReference>
<feature type="domain" description="GOST seven transmembrane" evidence="7">
    <location>
        <begin position="228"/>
        <end position="474"/>
    </location>
</feature>
<keyword evidence="5 6" id="KW-0472">Membrane</keyword>
<keyword evidence="3" id="KW-0732">Signal</keyword>
<feature type="non-terminal residue" evidence="8">
    <location>
        <position position="522"/>
    </location>
</feature>
<comment type="subcellular location">
    <subcellularLocation>
        <location evidence="1">Membrane</location>
        <topology evidence="1">Multi-pass membrane protein</topology>
    </subcellularLocation>
</comment>
<feature type="non-terminal residue" evidence="8">
    <location>
        <position position="1"/>
    </location>
</feature>
<dbReference type="Pfam" id="PF06814">
    <property type="entry name" value="GOST_TM"/>
    <property type="match status" value="1"/>
</dbReference>
<keyword evidence="2 6" id="KW-0812">Transmembrane</keyword>
<accession>A0A7L0UYF7</accession>
<organism evidence="8 9">
    <name type="scientific">Leptocoma aspasia</name>
    <dbReference type="NCBI Taxonomy" id="2585812"/>
    <lineage>
        <taxon>Eukaryota</taxon>
        <taxon>Metazoa</taxon>
        <taxon>Chordata</taxon>
        <taxon>Craniata</taxon>
        <taxon>Vertebrata</taxon>
        <taxon>Euteleostomi</taxon>
        <taxon>Archelosauria</taxon>
        <taxon>Archosauria</taxon>
        <taxon>Dinosauria</taxon>
        <taxon>Saurischia</taxon>
        <taxon>Theropoda</taxon>
        <taxon>Coelurosauria</taxon>
        <taxon>Aves</taxon>
        <taxon>Neognathae</taxon>
        <taxon>Neoaves</taxon>
        <taxon>Telluraves</taxon>
        <taxon>Australaves</taxon>
        <taxon>Passeriformes</taxon>
        <taxon>Passeroidea</taxon>
        <taxon>Nectariniidae</taxon>
        <taxon>Leptocoma</taxon>
    </lineage>
</organism>
<proteinExistence type="predicted"/>
<dbReference type="InterPro" id="IPR009637">
    <property type="entry name" value="GPR107/GPR108-like"/>
</dbReference>
<dbReference type="OrthoDB" id="29657at2759"/>
<name>A0A7L0UYF7_9PASE</name>
<feature type="transmembrane region" description="Helical" evidence="6">
    <location>
        <begin position="336"/>
        <end position="354"/>
    </location>
</feature>
<keyword evidence="9" id="KW-1185">Reference proteome</keyword>
<evidence type="ECO:0000313" key="9">
    <source>
        <dbReference type="Proteomes" id="UP000558164"/>
    </source>
</evidence>
<dbReference type="Proteomes" id="UP000558164">
    <property type="component" value="Unassembled WGS sequence"/>
</dbReference>
<evidence type="ECO:0000256" key="6">
    <source>
        <dbReference type="SAM" id="Phobius"/>
    </source>
</evidence>
<dbReference type="InterPro" id="IPR053937">
    <property type="entry name" value="GOST_TM"/>
</dbReference>
<dbReference type="GO" id="GO:0005794">
    <property type="term" value="C:Golgi apparatus"/>
    <property type="evidence" value="ECO:0007669"/>
    <property type="project" value="TreeGrafter"/>
</dbReference>
<feature type="transmembrane region" description="Helical" evidence="6">
    <location>
        <begin position="263"/>
        <end position="286"/>
    </location>
</feature>
<dbReference type="PANTHER" id="PTHR21229">
    <property type="entry name" value="LUNG SEVEN TRANSMEMBRANE RECEPTOR"/>
    <property type="match status" value="1"/>
</dbReference>
<dbReference type="GO" id="GO:0030136">
    <property type="term" value="C:clathrin-coated vesicle"/>
    <property type="evidence" value="ECO:0007669"/>
    <property type="project" value="TreeGrafter"/>
</dbReference>
<feature type="transmembrane region" description="Helical" evidence="6">
    <location>
        <begin position="298"/>
        <end position="324"/>
    </location>
</feature>
<evidence type="ECO:0000256" key="2">
    <source>
        <dbReference type="ARBA" id="ARBA00022692"/>
    </source>
</evidence>
<feature type="transmembrane region" description="Helical" evidence="6">
    <location>
        <begin position="411"/>
        <end position="440"/>
    </location>
</feature>
<evidence type="ECO:0000259" key="7">
    <source>
        <dbReference type="Pfam" id="PF06814"/>
    </source>
</evidence>
<comment type="caution">
    <text evidence="8">The sequence shown here is derived from an EMBL/GenBank/DDBJ whole genome shotgun (WGS) entry which is preliminary data.</text>
</comment>
<reference evidence="8 9" key="1">
    <citation type="submission" date="2019-09" db="EMBL/GenBank/DDBJ databases">
        <title>Bird 10,000 Genomes (B10K) Project - Family phase.</title>
        <authorList>
            <person name="Zhang G."/>
        </authorList>
    </citation>
    <scope>NUCLEOTIDE SEQUENCE [LARGE SCALE GENOMIC DNA]</scope>
    <source>
        <strain evidence="8">B10K-DU-001-35</strain>
        <tissue evidence="8">Muscle</tissue>
    </source>
</reference>
<keyword evidence="4 6" id="KW-1133">Transmembrane helix</keyword>
<evidence type="ECO:0000256" key="5">
    <source>
        <dbReference type="ARBA" id="ARBA00023136"/>
    </source>
</evidence>
<evidence type="ECO:0000256" key="3">
    <source>
        <dbReference type="ARBA" id="ARBA00022729"/>
    </source>
</evidence>
<evidence type="ECO:0000256" key="4">
    <source>
        <dbReference type="ARBA" id="ARBA00022989"/>
    </source>
</evidence>
<dbReference type="PANTHER" id="PTHR21229:SF12">
    <property type="entry name" value="PROTEIN GPR107"/>
    <property type="match status" value="1"/>
</dbReference>
<dbReference type="EMBL" id="VXAX01001648">
    <property type="protein sequence ID" value="NXL71718.1"/>
    <property type="molecule type" value="Genomic_DNA"/>
</dbReference>
<dbReference type="AlphaFoldDB" id="A0A7L0UYF7"/>
<evidence type="ECO:0000256" key="1">
    <source>
        <dbReference type="ARBA" id="ARBA00004141"/>
    </source>
</evidence>
<dbReference type="GO" id="GO:0016020">
    <property type="term" value="C:membrane"/>
    <property type="evidence" value="ECO:0007669"/>
    <property type="project" value="UniProtKB-SubCell"/>
</dbReference>
<evidence type="ECO:0000313" key="8">
    <source>
        <dbReference type="EMBL" id="NXL71718.1"/>
    </source>
</evidence>
<dbReference type="GO" id="GO:0072583">
    <property type="term" value="P:clathrin-dependent endocytosis"/>
    <property type="evidence" value="ECO:0007669"/>
    <property type="project" value="TreeGrafter"/>
</dbReference>